<name>A0AA36DP61_CYLNA</name>
<dbReference type="PANTHER" id="PTHR12287">
    <property type="entry name" value="EPIDERMAL GROWTH FACTOR RECEPTOR KINASE SUBSTRATE EPS8-RELATED PROTEIN"/>
    <property type="match status" value="1"/>
</dbReference>
<reference evidence="2" key="1">
    <citation type="submission" date="2023-07" db="EMBL/GenBank/DDBJ databases">
        <authorList>
            <consortium name="CYATHOMIX"/>
        </authorList>
    </citation>
    <scope>NUCLEOTIDE SEQUENCE</scope>
    <source>
        <strain evidence="2">N/A</strain>
    </source>
</reference>
<organism evidence="2 3">
    <name type="scientific">Cylicocyclus nassatus</name>
    <name type="common">Nematode worm</name>
    <dbReference type="NCBI Taxonomy" id="53992"/>
    <lineage>
        <taxon>Eukaryota</taxon>
        <taxon>Metazoa</taxon>
        <taxon>Ecdysozoa</taxon>
        <taxon>Nematoda</taxon>
        <taxon>Chromadorea</taxon>
        <taxon>Rhabditida</taxon>
        <taxon>Rhabditina</taxon>
        <taxon>Rhabditomorpha</taxon>
        <taxon>Strongyloidea</taxon>
        <taxon>Strongylidae</taxon>
        <taxon>Cylicocyclus</taxon>
    </lineage>
</organism>
<gene>
    <name evidence="2" type="ORF">CYNAS_LOCUS3220</name>
</gene>
<proteinExistence type="predicted"/>
<dbReference type="Proteomes" id="UP001176961">
    <property type="component" value="Unassembled WGS sequence"/>
</dbReference>
<protein>
    <recommendedName>
        <fullName evidence="1">EPS8 spectrin-like domain-containing protein</fullName>
    </recommendedName>
</protein>
<dbReference type="GO" id="GO:0005886">
    <property type="term" value="C:plasma membrane"/>
    <property type="evidence" value="ECO:0007669"/>
    <property type="project" value="TreeGrafter"/>
</dbReference>
<evidence type="ECO:0000259" key="1">
    <source>
        <dbReference type="Pfam" id="PF22975"/>
    </source>
</evidence>
<dbReference type="AlphaFoldDB" id="A0AA36DP61"/>
<dbReference type="Pfam" id="PF22975">
    <property type="entry name" value="EPS8_2nd"/>
    <property type="match status" value="1"/>
</dbReference>
<comment type="caution">
    <text evidence="2">The sequence shown here is derived from an EMBL/GenBank/DDBJ whole genome shotgun (WGS) entry which is preliminary data.</text>
</comment>
<feature type="domain" description="EPS8 spectrin-like" evidence="1">
    <location>
        <begin position="89"/>
        <end position="247"/>
    </location>
</feature>
<dbReference type="InterPro" id="IPR039801">
    <property type="entry name" value="EPS8-like"/>
</dbReference>
<evidence type="ECO:0000313" key="2">
    <source>
        <dbReference type="EMBL" id="CAJ0591237.1"/>
    </source>
</evidence>
<accession>A0AA36DP61</accession>
<dbReference type="GO" id="GO:0007266">
    <property type="term" value="P:Rho protein signal transduction"/>
    <property type="evidence" value="ECO:0007669"/>
    <property type="project" value="TreeGrafter"/>
</dbReference>
<dbReference type="InterPro" id="IPR055093">
    <property type="entry name" value="EPS8_2nd"/>
</dbReference>
<dbReference type="PANTHER" id="PTHR12287:SF23">
    <property type="entry name" value="AROUSER, ISOFORM A-RELATED"/>
    <property type="match status" value="1"/>
</dbReference>
<dbReference type="GO" id="GO:0035023">
    <property type="term" value="P:regulation of Rho protein signal transduction"/>
    <property type="evidence" value="ECO:0007669"/>
    <property type="project" value="TreeGrafter"/>
</dbReference>
<sequence length="261" mass="30249">MNSANQDHKDSVALVSCDITVTRIDQGNLGAGRWIADDLQWSIRGPYSRVRFRRGNSEFQAVDVSPELVGYRAVSFSVQGERAEALENDVNRLNRYLYDIERFLIRIRSADLARQELDLQAHRYQAANRRYMRDESGFLHYLHENTQFPSQPEFVDSLRKFKLSFNLLAKLSLIHKPVSQLVHYLFIALNIILEACHWELGKKIAPQIVWPLLSLEACELMQNSLTSKESGLWMSLGEAWRTPPEEWRELLLAPFMERTAL</sequence>
<keyword evidence="3" id="KW-1185">Reference proteome</keyword>
<evidence type="ECO:0000313" key="3">
    <source>
        <dbReference type="Proteomes" id="UP001176961"/>
    </source>
</evidence>
<dbReference type="GO" id="GO:0003779">
    <property type="term" value="F:actin binding"/>
    <property type="evidence" value="ECO:0007669"/>
    <property type="project" value="TreeGrafter"/>
</dbReference>
<dbReference type="EMBL" id="CATQJL010000001">
    <property type="protein sequence ID" value="CAJ0591237.1"/>
    <property type="molecule type" value="Genomic_DNA"/>
</dbReference>